<dbReference type="GeneID" id="76206798"/>
<keyword evidence="10" id="KW-1185">Reference proteome</keyword>
<evidence type="ECO:0000313" key="7">
    <source>
        <dbReference type="EMBL" id="BDR92160.1"/>
    </source>
</evidence>
<feature type="domain" description="Proteasome alpha-type subunits" evidence="6">
    <location>
        <begin position="9"/>
        <end position="31"/>
    </location>
</feature>
<dbReference type="SUPFAM" id="SSF56235">
    <property type="entry name" value="N-terminal nucleophile aminohydrolases (Ntn hydrolases)"/>
    <property type="match status" value="1"/>
</dbReference>
<dbReference type="OrthoDB" id="9421at2157"/>
<dbReference type="AlphaFoldDB" id="A0A830DZB9"/>
<comment type="subcellular location">
    <subcellularLocation>
        <location evidence="1 4">Cytoplasm</location>
    </subcellularLocation>
</comment>
<dbReference type="Pfam" id="PF00227">
    <property type="entry name" value="Proteasome"/>
    <property type="match status" value="1"/>
</dbReference>
<dbReference type="GO" id="GO:0004298">
    <property type="term" value="F:threonine-type endopeptidase activity"/>
    <property type="evidence" value="ECO:0007669"/>
    <property type="project" value="InterPro"/>
</dbReference>
<dbReference type="InterPro" id="IPR023332">
    <property type="entry name" value="Proteasome_alpha-type"/>
</dbReference>
<dbReference type="GO" id="GO:0019773">
    <property type="term" value="C:proteasome core complex, alpha-subunit complex"/>
    <property type="evidence" value="ECO:0007669"/>
    <property type="project" value="UniProtKB-UniRule"/>
</dbReference>
<dbReference type="InterPro" id="IPR000426">
    <property type="entry name" value="Proteasome_asu_N"/>
</dbReference>
<comment type="subunit">
    <text evidence="4">The 20S proteasome core is composed of 14 alpha and 14 beta subunits that assemble into four stacked heptameric rings, resulting in a barrel-shaped structure. The two inner rings, each composed of seven catalytic beta subunits, are sandwiched by two outer rings, each composed of seven alpha subunits. The catalytic chamber with the active sites is on the inside of the barrel. Has a gated structure, the ends of the cylinder being occluded by the N-termini of the alpha-subunits. Is capped at one or both ends by the proteasome regulatory ATPase, PAN.</text>
</comment>
<sequence>MFSPQVYGYDRAITIFSPEGELYQVRYAGEAVKRGWATIGIKCADGVVLAAEKRKVSALIDLNSIEKVYMVDDHVGIAASGLLSDARVLIEHARQEAQTHKLLYDEPIDVELLTRRISDLKQVHTQYGGVRPFGAALIVGGVDKHGPRLFQTDPGGIYFGFYAVAMGAESSRITEFLEKEYKYDISINDCVRLAVRALSLVLEAAEPDRLEIGVIDVNTKMFRKLTTDEVSKYLQDVRSSTGTQAPSS</sequence>
<evidence type="ECO:0000256" key="1">
    <source>
        <dbReference type="ARBA" id="ARBA00004496"/>
    </source>
</evidence>
<dbReference type="SMART" id="SM00948">
    <property type="entry name" value="Proteasome_A_N"/>
    <property type="match status" value="1"/>
</dbReference>
<dbReference type="InterPro" id="IPR019982">
    <property type="entry name" value="Proteasome_asu_arc"/>
</dbReference>
<reference evidence="10" key="3">
    <citation type="submission" date="2022-09" db="EMBL/GenBank/DDBJ databases">
        <title>Complete genome sequence of Vulcanisaeta souniana.</title>
        <authorList>
            <person name="Kato S."/>
            <person name="Itoh T."/>
            <person name="Ohkuma M."/>
        </authorList>
    </citation>
    <scope>NUCLEOTIDE SEQUENCE [LARGE SCALE GENOMIC DNA]</scope>
    <source>
        <strain evidence="10">JCM 11219</strain>
    </source>
</reference>
<dbReference type="InterPro" id="IPR050115">
    <property type="entry name" value="Proteasome_alpha"/>
</dbReference>
<dbReference type="InterPro" id="IPR029055">
    <property type="entry name" value="Ntn_hydrolases_N"/>
</dbReference>
<protein>
    <recommendedName>
        <fullName evidence="4">Proteasome subunit alpha</fullName>
    </recommendedName>
    <alternativeName>
        <fullName evidence="4">20S proteasome alpha subunit</fullName>
    </alternativeName>
    <alternativeName>
        <fullName evidence="4">Proteasome core protein PsmA</fullName>
    </alternativeName>
</protein>
<accession>A0A830DZB9</accession>
<dbReference type="GO" id="GO:0006511">
    <property type="term" value="P:ubiquitin-dependent protein catabolic process"/>
    <property type="evidence" value="ECO:0007669"/>
    <property type="project" value="InterPro"/>
</dbReference>
<evidence type="ECO:0000313" key="8">
    <source>
        <dbReference type="EMBL" id="GGI67492.1"/>
    </source>
</evidence>
<gene>
    <name evidence="4" type="primary">psmA</name>
    <name evidence="8" type="ORF">GCM10007112_00560</name>
    <name evidence="7" type="ORF">Vsou_12530</name>
</gene>
<dbReference type="Pfam" id="PF10584">
    <property type="entry name" value="Proteasome_A_N"/>
    <property type="match status" value="1"/>
</dbReference>
<dbReference type="NCBIfam" id="TIGR03633">
    <property type="entry name" value="arc_protsome_A"/>
    <property type="match status" value="1"/>
</dbReference>
<comment type="activity regulation">
    <text evidence="4">The formation of the proteasomal ATPase PAN-20S proteasome complex, via the docking of the C-termini of PAN into the intersubunit pockets in the alpha-rings, triggers opening of the gate for substrate entry. Interconversion between the open-gate and close-gate conformations leads to a dynamic regulation of the 20S proteasome proteolysis activity.</text>
</comment>
<dbReference type="CDD" id="cd03756">
    <property type="entry name" value="proteasome_alpha_archeal"/>
    <property type="match status" value="1"/>
</dbReference>
<evidence type="ECO:0000256" key="2">
    <source>
        <dbReference type="ARBA" id="ARBA00022490"/>
    </source>
</evidence>
<dbReference type="FunFam" id="3.60.20.10:FF:000004">
    <property type="entry name" value="Proteasome subunit alpha type-4"/>
    <property type="match status" value="1"/>
</dbReference>
<dbReference type="GO" id="GO:0010498">
    <property type="term" value="P:proteasomal protein catabolic process"/>
    <property type="evidence" value="ECO:0007669"/>
    <property type="project" value="UniProtKB-UniRule"/>
</dbReference>
<dbReference type="PROSITE" id="PS51475">
    <property type="entry name" value="PROTEASOME_ALPHA_2"/>
    <property type="match status" value="1"/>
</dbReference>
<evidence type="ECO:0000256" key="4">
    <source>
        <dbReference type="HAMAP-Rule" id="MF_00289"/>
    </source>
</evidence>
<comment type="similarity">
    <text evidence="4 5">Belongs to the peptidase T1A family.</text>
</comment>
<dbReference type="InterPro" id="IPR001353">
    <property type="entry name" value="Proteasome_sua/b"/>
</dbReference>
<proteinExistence type="inferred from homology"/>
<dbReference type="NCBIfam" id="NF003075">
    <property type="entry name" value="PRK03996.1"/>
    <property type="match status" value="1"/>
</dbReference>
<dbReference type="Proteomes" id="UP001060771">
    <property type="component" value="Chromosome"/>
</dbReference>
<comment type="function">
    <text evidence="4">Component of the proteasome core, a large protease complex with broad specificity involved in protein degradation.</text>
</comment>
<dbReference type="EMBL" id="BMNM01000001">
    <property type="protein sequence ID" value="GGI67492.1"/>
    <property type="molecule type" value="Genomic_DNA"/>
</dbReference>
<evidence type="ECO:0000313" key="9">
    <source>
        <dbReference type="Proteomes" id="UP000657075"/>
    </source>
</evidence>
<evidence type="ECO:0000313" key="10">
    <source>
        <dbReference type="Proteomes" id="UP001060771"/>
    </source>
</evidence>
<dbReference type="GO" id="GO:0005737">
    <property type="term" value="C:cytoplasm"/>
    <property type="evidence" value="ECO:0007669"/>
    <property type="project" value="UniProtKB-SubCell"/>
</dbReference>
<dbReference type="Proteomes" id="UP000657075">
    <property type="component" value="Unassembled WGS sequence"/>
</dbReference>
<reference evidence="8" key="1">
    <citation type="journal article" date="2014" name="Int. J. Syst. Evol. Microbiol.">
        <title>Complete genome sequence of Corynebacterium casei LMG S-19264T (=DSM 44701T), isolated from a smear-ripened cheese.</title>
        <authorList>
            <consortium name="US DOE Joint Genome Institute (JGI-PGF)"/>
            <person name="Walter F."/>
            <person name="Albersmeier A."/>
            <person name="Kalinowski J."/>
            <person name="Ruckert C."/>
        </authorList>
    </citation>
    <scope>NUCLEOTIDE SEQUENCE</scope>
    <source>
        <strain evidence="8">JCM 11219</strain>
    </source>
</reference>
<keyword evidence="2 4" id="KW-0963">Cytoplasm</keyword>
<reference evidence="7" key="4">
    <citation type="journal article" date="2023" name="Microbiol. Resour. Announc.">
        <title>Complete Genome Sequence of Vulcanisaeta souniana Strain IC-059, a Hyperthermophilic Archaeon Isolated from Hot Spring Water in Japan.</title>
        <authorList>
            <person name="Kato S."/>
            <person name="Itoh T."/>
            <person name="Wu L."/>
            <person name="Ma J."/>
            <person name="Ohkuma M."/>
        </authorList>
    </citation>
    <scope>NUCLEOTIDE SEQUENCE</scope>
    <source>
        <strain evidence="7">JCM 11219</strain>
    </source>
</reference>
<organism evidence="8 9">
    <name type="scientific">Vulcanisaeta souniana JCM 11219</name>
    <dbReference type="NCBI Taxonomy" id="1293586"/>
    <lineage>
        <taxon>Archaea</taxon>
        <taxon>Thermoproteota</taxon>
        <taxon>Thermoprotei</taxon>
        <taxon>Thermoproteales</taxon>
        <taxon>Thermoproteaceae</taxon>
        <taxon>Vulcanisaeta</taxon>
    </lineage>
</organism>
<evidence type="ECO:0000256" key="5">
    <source>
        <dbReference type="PROSITE-ProRule" id="PRU00808"/>
    </source>
</evidence>
<dbReference type="RefSeq" id="WP_188602205.1">
    <property type="nucleotide sequence ID" value="NZ_AP026830.1"/>
</dbReference>
<dbReference type="PANTHER" id="PTHR11599">
    <property type="entry name" value="PROTEASOME SUBUNIT ALPHA/BETA"/>
    <property type="match status" value="1"/>
</dbReference>
<evidence type="ECO:0000259" key="6">
    <source>
        <dbReference type="SMART" id="SM00948"/>
    </source>
</evidence>
<reference evidence="8" key="2">
    <citation type="submission" date="2020-09" db="EMBL/GenBank/DDBJ databases">
        <authorList>
            <person name="Sun Q."/>
            <person name="Ohkuma M."/>
        </authorList>
    </citation>
    <scope>NUCLEOTIDE SEQUENCE</scope>
    <source>
        <strain evidence="8">JCM 11219</strain>
    </source>
</reference>
<dbReference type="Gene3D" id="3.60.20.10">
    <property type="entry name" value="Glutamine Phosphoribosylpyrophosphate, subunit 1, domain 1"/>
    <property type="match status" value="1"/>
</dbReference>
<evidence type="ECO:0000256" key="3">
    <source>
        <dbReference type="ARBA" id="ARBA00022942"/>
    </source>
</evidence>
<dbReference type="HAMAP" id="MF_00289_A">
    <property type="entry name" value="Proteasome_A_A"/>
    <property type="match status" value="1"/>
</dbReference>
<keyword evidence="3 4" id="KW-0647">Proteasome</keyword>
<dbReference type="EMBL" id="AP026830">
    <property type="protein sequence ID" value="BDR92160.1"/>
    <property type="molecule type" value="Genomic_DNA"/>
</dbReference>
<name>A0A830DZB9_9CREN</name>